<dbReference type="GO" id="GO:0009252">
    <property type="term" value="P:peptidoglycan biosynthetic process"/>
    <property type="evidence" value="ECO:0007669"/>
    <property type="project" value="UniProtKB-UniPathway"/>
</dbReference>
<feature type="domain" description="Peptidase S11 D-Ala-D-Ala carboxypeptidase A C-terminal" evidence="16">
    <location>
        <begin position="311"/>
        <end position="401"/>
    </location>
</feature>
<dbReference type="PANTHER" id="PTHR21581">
    <property type="entry name" value="D-ALANYL-D-ALANINE CARBOXYPEPTIDASE"/>
    <property type="match status" value="1"/>
</dbReference>
<dbReference type="AlphaFoldDB" id="A0A2H5FMY9"/>
<keyword evidence="6" id="KW-0732">Signal</keyword>
<name>A0A2H5FMY9_9GAMM</name>
<keyword evidence="4 17" id="KW-0121">Carboxypeptidase</keyword>
<dbReference type="EC" id="3.4.16.4" evidence="3"/>
<evidence type="ECO:0000256" key="1">
    <source>
        <dbReference type="ARBA" id="ARBA00004752"/>
    </source>
</evidence>
<dbReference type="InterPro" id="IPR012338">
    <property type="entry name" value="Beta-lactam/transpept-like"/>
</dbReference>
<evidence type="ECO:0000256" key="9">
    <source>
        <dbReference type="ARBA" id="ARBA00022984"/>
    </source>
</evidence>
<dbReference type="Pfam" id="PF00768">
    <property type="entry name" value="Peptidase_S11"/>
    <property type="match status" value="1"/>
</dbReference>
<evidence type="ECO:0000313" key="17">
    <source>
        <dbReference type="EMBL" id="AUH72904.1"/>
    </source>
</evidence>
<evidence type="ECO:0000256" key="8">
    <source>
        <dbReference type="ARBA" id="ARBA00022960"/>
    </source>
</evidence>
<evidence type="ECO:0000256" key="15">
    <source>
        <dbReference type="SAM" id="MobiDB-lite"/>
    </source>
</evidence>
<comment type="pathway">
    <text evidence="1">Cell wall biogenesis; peptidoglycan biosynthesis.</text>
</comment>
<keyword evidence="7 17" id="KW-0378">Hydrolase</keyword>
<protein>
    <recommendedName>
        <fullName evidence="3">serine-type D-Ala-D-Ala carboxypeptidase</fullName>
        <ecNumber evidence="3">3.4.16.4</ecNumber>
    </recommendedName>
</protein>
<sequence length="422" mass="47244">MHIFVITLGNNMTRTTSILLTTLFIITLFVQSNHSMADEGTLPTKPTTNLDRPSPTVTNKPLVTPAAPILNAKAYILIDVNSGKIIAEKNSEERLPPASLTKMMTLYVVSNALHHEQIHLNDNVRVSREAWKIGGSRMFIKEGQQVPVEDLLKGIIVDSGNDACVAMAEHIGGTENSFTDLMNQQAQNLGMKNSHFTDSTGLPDPNLYTTAKDLAILGRALIIDFPQYYEWYKQKWFTYNGIRQPNRNRLLWRDNQVDGIKTGHTNDAGFCLVSSAKRDNMRLLAVVLGEPTESSRADDSEKLLNYGFRFFETHQLYKSGQSITELPLYKGQTDKVAVGLNEDQYITIPTGQYQRLNVTTKIPSYLEAPIKKGDKIGDLVVQFDNNVVSTQTLYALQDVESGGFFTRTKDSIRLLFKGWFGS</sequence>
<proteinExistence type="inferred from homology"/>
<dbReference type="KEGG" id="lsh:CAB17_13295"/>
<dbReference type="GO" id="GO:0071555">
    <property type="term" value="P:cell wall organization"/>
    <property type="evidence" value="ECO:0007669"/>
    <property type="project" value="UniProtKB-KW"/>
</dbReference>
<dbReference type="Gene3D" id="3.40.710.10">
    <property type="entry name" value="DD-peptidase/beta-lactamase superfamily"/>
    <property type="match status" value="1"/>
</dbReference>
<dbReference type="SMART" id="SM00936">
    <property type="entry name" value="PBP5_C"/>
    <property type="match status" value="1"/>
</dbReference>
<dbReference type="Proteomes" id="UP000234343">
    <property type="component" value="Chromosome"/>
</dbReference>
<keyword evidence="18" id="KW-1185">Reference proteome</keyword>
<evidence type="ECO:0000256" key="4">
    <source>
        <dbReference type="ARBA" id="ARBA00022645"/>
    </source>
</evidence>
<keyword evidence="5" id="KW-0645">Protease</keyword>
<reference evidence="17 18" key="1">
    <citation type="submission" date="2017-12" db="EMBL/GenBank/DDBJ databases">
        <title>Legionella sainthelensi LA01-117, whole genome sequence of a clinical isolate from New Zealand.</title>
        <authorList>
            <person name="Cree S.L."/>
            <person name="Slow S."/>
            <person name="Kennedy M.A."/>
            <person name="Murdoch D.R."/>
            <person name="Biggs P.J."/>
            <person name="Anderson T."/>
        </authorList>
    </citation>
    <scope>NUCLEOTIDE SEQUENCE [LARGE SCALE GENOMIC DNA]</scope>
    <source>
        <strain evidence="17 18">LA01-117</strain>
    </source>
</reference>
<dbReference type="GO" id="GO:0009002">
    <property type="term" value="F:serine-type D-Ala-D-Ala carboxypeptidase activity"/>
    <property type="evidence" value="ECO:0007669"/>
    <property type="project" value="UniProtKB-EC"/>
</dbReference>
<evidence type="ECO:0000256" key="10">
    <source>
        <dbReference type="ARBA" id="ARBA00023316"/>
    </source>
</evidence>
<evidence type="ECO:0000256" key="12">
    <source>
        <dbReference type="PIRSR" id="PIRSR618044-1"/>
    </source>
</evidence>
<feature type="active site" description="Proton acceptor" evidence="12">
    <location>
        <position position="102"/>
    </location>
</feature>
<evidence type="ECO:0000256" key="7">
    <source>
        <dbReference type="ARBA" id="ARBA00022801"/>
    </source>
</evidence>
<evidence type="ECO:0000256" key="11">
    <source>
        <dbReference type="ARBA" id="ARBA00034000"/>
    </source>
</evidence>
<dbReference type="GO" id="GO:0006508">
    <property type="term" value="P:proteolysis"/>
    <property type="evidence" value="ECO:0007669"/>
    <property type="project" value="UniProtKB-KW"/>
</dbReference>
<feature type="binding site" evidence="13">
    <location>
        <position position="261"/>
    </location>
    <ligand>
        <name>substrate</name>
    </ligand>
</feature>
<feature type="compositionally biased region" description="Polar residues" evidence="15">
    <location>
        <begin position="44"/>
        <end position="58"/>
    </location>
</feature>
<evidence type="ECO:0000256" key="5">
    <source>
        <dbReference type="ARBA" id="ARBA00022670"/>
    </source>
</evidence>
<evidence type="ECO:0000256" key="6">
    <source>
        <dbReference type="ARBA" id="ARBA00022729"/>
    </source>
</evidence>
<organism evidence="17 18">
    <name type="scientific">Legionella sainthelensi</name>
    <dbReference type="NCBI Taxonomy" id="28087"/>
    <lineage>
        <taxon>Bacteria</taxon>
        <taxon>Pseudomonadati</taxon>
        <taxon>Pseudomonadota</taxon>
        <taxon>Gammaproteobacteria</taxon>
        <taxon>Legionellales</taxon>
        <taxon>Legionellaceae</taxon>
        <taxon>Legionella</taxon>
    </lineage>
</organism>
<dbReference type="PRINTS" id="PR00725">
    <property type="entry name" value="DADACBPTASE1"/>
</dbReference>
<evidence type="ECO:0000313" key="18">
    <source>
        <dbReference type="Proteomes" id="UP000234343"/>
    </source>
</evidence>
<comment type="similarity">
    <text evidence="2 14">Belongs to the peptidase S11 family.</text>
</comment>
<dbReference type="UniPathway" id="UPA00219"/>
<dbReference type="InterPro" id="IPR012907">
    <property type="entry name" value="Peptidase_S11_C"/>
</dbReference>
<keyword evidence="9" id="KW-0573">Peptidoglycan synthesis</keyword>
<dbReference type="InterPro" id="IPR018044">
    <property type="entry name" value="Peptidase_S11"/>
</dbReference>
<evidence type="ECO:0000256" key="13">
    <source>
        <dbReference type="PIRSR" id="PIRSR618044-2"/>
    </source>
</evidence>
<evidence type="ECO:0000256" key="14">
    <source>
        <dbReference type="RuleBase" id="RU004016"/>
    </source>
</evidence>
<keyword evidence="10" id="KW-0961">Cell wall biogenesis/degradation</keyword>
<feature type="active site" description="Acyl-ester intermediate" evidence="12">
    <location>
        <position position="99"/>
    </location>
</feature>
<keyword evidence="8" id="KW-0133">Cell shape</keyword>
<evidence type="ECO:0000256" key="2">
    <source>
        <dbReference type="ARBA" id="ARBA00007164"/>
    </source>
</evidence>
<dbReference type="Pfam" id="PF07943">
    <property type="entry name" value="PBP5_C"/>
    <property type="match status" value="1"/>
</dbReference>
<dbReference type="SUPFAM" id="SSF56601">
    <property type="entry name" value="beta-lactamase/transpeptidase-like"/>
    <property type="match status" value="1"/>
</dbReference>
<dbReference type="GO" id="GO:0008360">
    <property type="term" value="P:regulation of cell shape"/>
    <property type="evidence" value="ECO:0007669"/>
    <property type="project" value="UniProtKB-KW"/>
</dbReference>
<feature type="active site" evidence="12">
    <location>
        <position position="159"/>
    </location>
</feature>
<evidence type="ECO:0000256" key="3">
    <source>
        <dbReference type="ARBA" id="ARBA00012448"/>
    </source>
</evidence>
<dbReference type="EMBL" id="CP025491">
    <property type="protein sequence ID" value="AUH72904.1"/>
    <property type="molecule type" value="Genomic_DNA"/>
</dbReference>
<evidence type="ECO:0000259" key="16">
    <source>
        <dbReference type="SMART" id="SM00936"/>
    </source>
</evidence>
<accession>A0A2H5FMY9</accession>
<feature type="region of interest" description="Disordered" evidence="15">
    <location>
        <begin position="37"/>
        <end position="58"/>
    </location>
</feature>
<dbReference type="Gene3D" id="2.60.410.10">
    <property type="entry name" value="D-Ala-D-Ala carboxypeptidase, C-terminal domain"/>
    <property type="match status" value="1"/>
</dbReference>
<gene>
    <name evidence="17" type="ORF">CAB17_13295</name>
</gene>
<dbReference type="InterPro" id="IPR001967">
    <property type="entry name" value="Peptidase_S11_N"/>
</dbReference>
<dbReference type="InterPro" id="IPR037167">
    <property type="entry name" value="Peptidase_S11_C_sf"/>
</dbReference>
<dbReference type="PANTHER" id="PTHR21581:SF6">
    <property type="entry name" value="TRAFFICKING PROTEIN PARTICLE COMPLEX SUBUNIT 12"/>
    <property type="match status" value="1"/>
</dbReference>
<comment type="catalytic activity">
    <reaction evidence="11">
        <text>Preferential cleavage: (Ac)2-L-Lys-D-Ala-|-D-Ala. Also transpeptidation of peptidyl-alanyl moieties that are N-acyl substituents of D-alanine.</text>
        <dbReference type="EC" id="3.4.16.4"/>
    </reaction>
</comment>